<evidence type="ECO:0000256" key="7">
    <source>
        <dbReference type="ARBA" id="ARBA00023080"/>
    </source>
</evidence>
<evidence type="ECO:0000256" key="6">
    <source>
        <dbReference type="ARBA" id="ARBA00022842"/>
    </source>
</evidence>
<dbReference type="PANTHER" id="PTHR11067:SF9">
    <property type="entry name" value="INOSINE TRIPHOSPHATE PYROPHOSPHATASE"/>
    <property type="match status" value="1"/>
</dbReference>
<dbReference type="eggNOG" id="COG0127">
    <property type="taxonomic scope" value="Bacteria"/>
</dbReference>
<dbReference type="InterPro" id="IPR029001">
    <property type="entry name" value="ITPase-like_fam"/>
</dbReference>
<feature type="active site" description="Proton acceptor" evidence="10">
    <location>
        <position position="78"/>
    </location>
</feature>
<keyword evidence="3 10" id="KW-0479">Metal-binding</keyword>
<gene>
    <name evidence="12" type="ordered locus">Clocl_1232</name>
</gene>
<evidence type="ECO:0000256" key="10">
    <source>
        <dbReference type="HAMAP-Rule" id="MF_01405"/>
    </source>
</evidence>
<evidence type="ECO:0000256" key="11">
    <source>
        <dbReference type="RuleBase" id="RU003781"/>
    </source>
</evidence>
<evidence type="ECO:0000256" key="8">
    <source>
        <dbReference type="ARBA" id="ARBA00051875"/>
    </source>
</evidence>
<feature type="binding site" evidence="10">
    <location>
        <position position="184"/>
    </location>
    <ligand>
        <name>substrate</name>
    </ligand>
</feature>
<dbReference type="AlphaFoldDB" id="G8LYZ1"/>
<dbReference type="GO" id="GO:0009146">
    <property type="term" value="P:purine nucleoside triphosphate catabolic process"/>
    <property type="evidence" value="ECO:0007669"/>
    <property type="project" value="UniProtKB-UniRule"/>
</dbReference>
<dbReference type="STRING" id="720554.Clocl_1232"/>
<dbReference type="GO" id="GO:0005829">
    <property type="term" value="C:cytosol"/>
    <property type="evidence" value="ECO:0007669"/>
    <property type="project" value="TreeGrafter"/>
</dbReference>
<dbReference type="SUPFAM" id="SSF52972">
    <property type="entry name" value="ITPase-like"/>
    <property type="match status" value="1"/>
</dbReference>
<dbReference type="Proteomes" id="UP000005435">
    <property type="component" value="Chromosome"/>
</dbReference>
<keyword evidence="7 10" id="KW-0546">Nucleotide metabolism</keyword>
<comment type="catalytic activity">
    <reaction evidence="10">
        <text>ITP + H2O = IMP + diphosphate + H(+)</text>
        <dbReference type="Rhea" id="RHEA:29399"/>
        <dbReference type="ChEBI" id="CHEBI:15377"/>
        <dbReference type="ChEBI" id="CHEBI:15378"/>
        <dbReference type="ChEBI" id="CHEBI:33019"/>
        <dbReference type="ChEBI" id="CHEBI:58053"/>
        <dbReference type="ChEBI" id="CHEBI:61402"/>
        <dbReference type="EC" id="3.6.1.66"/>
    </reaction>
</comment>
<evidence type="ECO:0000313" key="12">
    <source>
        <dbReference type="EMBL" id="AEV67893.1"/>
    </source>
</evidence>
<feature type="binding site" evidence="10">
    <location>
        <position position="79"/>
    </location>
    <ligand>
        <name>substrate</name>
    </ligand>
</feature>
<dbReference type="KEGG" id="ccl:Clocl_1232"/>
<dbReference type="NCBIfam" id="TIGR00042">
    <property type="entry name" value="RdgB/HAM1 family non-canonical purine NTP pyrophosphatase"/>
    <property type="match status" value="1"/>
</dbReference>
<dbReference type="PANTHER" id="PTHR11067">
    <property type="entry name" value="INOSINE TRIPHOSPHATE PYROPHOSPHATASE/HAM1 PROTEIN"/>
    <property type="match status" value="1"/>
</dbReference>
<dbReference type="HOGENOM" id="CLU_082080_0_2_9"/>
<dbReference type="GO" id="GO:0036220">
    <property type="term" value="F:ITP diphosphatase activity"/>
    <property type="evidence" value="ECO:0007669"/>
    <property type="project" value="UniProtKB-UniRule"/>
</dbReference>
<dbReference type="Pfam" id="PF01725">
    <property type="entry name" value="Ham1p_like"/>
    <property type="match status" value="1"/>
</dbReference>
<comment type="similarity">
    <text evidence="1 10 11">Belongs to the HAM1 NTPase family.</text>
</comment>
<accession>G8LYZ1</accession>
<dbReference type="FunFam" id="3.90.950.10:FF:000001">
    <property type="entry name" value="dITP/XTP pyrophosphatase"/>
    <property type="match status" value="1"/>
</dbReference>
<keyword evidence="4 10" id="KW-0547">Nucleotide-binding</keyword>
<keyword evidence="13" id="KW-1185">Reference proteome</keyword>
<sequence>MKLGELRRMKKFVVATKNKGKLKEIEEILKGMDFEVVSMEEAGVNDDIEEYGSTFEENALIKAMEVHKRTGELVMADDSGLEVDFLNGAPGIYSSRFAGEGASDEDRNNKLLELLKDVPFENRKARFVCVIAVVLPDSTYFTVRGTFEGYIAFEPVGTNGFGYDPLFFLPEYNKTAAQLEASKKHEISHRGKALKLMVAELKKRLDVGKSWHFT</sequence>
<keyword evidence="6 10" id="KW-0460">Magnesium</keyword>
<dbReference type="EC" id="3.6.1.66" evidence="10"/>
<comment type="subunit">
    <text evidence="2 10">Homodimer.</text>
</comment>
<organism evidence="12 13">
    <name type="scientific">Acetivibrio clariflavus (strain DSM 19732 / NBRC 101661 / EBR45)</name>
    <name type="common">Clostridium clariflavum</name>
    <dbReference type="NCBI Taxonomy" id="720554"/>
    <lineage>
        <taxon>Bacteria</taxon>
        <taxon>Bacillati</taxon>
        <taxon>Bacillota</taxon>
        <taxon>Clostridia</taxon>
        <taxon>Eubacteriales</taxon>
        <taxon>Oscillospiraceae</taxon>
        <taxon>Acetivibrio</taxon>
    </lineage>
</organism>
<comment type="catalytic activity">
    <reaction evidence="8 10">
        <text>dITP + H2O = dIMP + diphosphate + H(+)</text>
        <dbReference type="Rhea" id="RHEA:28342"/>
        <dbReference type="ChEBI" id="CHEBI:15377"/>
        <dbReference type="ChEBI" id="CHEBI:15378"/>
        <dbReference type="ChEBI" id="CHEBI:33019"/>
        <dbReference type="ChEBI" id="CHEBI:61194"/>
        <dbReference type="ChEBI" id="CHEBI:61382"/>
        <dbReference type="EC" id="3.6.1.66"/>
    </reaction>
</comment>
<comment type="cofactor">
    <cofactor evidence="10">
        <name>Mg(2+)</name>
        <dbReference type="ChEBI" id="CHEBI:18420"/>
    </cofactor>
    <text evidence="10">Binds 1 Mg(2+) ion per subunit.</text>
</comment>
<dbReference type="GO" id="GO:0000166">
    <property type="term" value="F:nucleotide binding"/>
    <property type="evidence" value="ECO:0007669"/>
    <property type="project" value="UniProtKB-KW"/>
</dbReference>
<dbReference type="Gene3D" id="3.90.950.10">
    <property type="match status" value="1"/>
</dbReference>
<evidence type="ECO:0000256" key="2">
    <source>
        <dbReference type="ARBA" id="ARBA00011738"/>
    </source>
</evidence>
<dbReference type="GO" id="GO:0046872">
    <property type="term" value="F:metal ion binding"/>
    <property type="evidence" value="ECO:0007669"/>
    <property type="project" value="UniProtKB-KW"/>
</dbReference>
<comment type="function">
    <text evidence="10">Pyrophosphatase that catalyzes the hydrolysis of nucleoside triphosphates to their monophosphate derivatives, with a high preference for the non-canonical purine nucleotides XTP (xanthosine triphosphate), dITP (deoxyinosine triphosphate) and ITP. Seems to function as a house-cleaning enzyme that removes non-canonical purine nucleotides from the nucleotide pool, thus preventing their incorporation into DNA/RNA and avoiding chromosomal lesions.</text>
</comment>
<dbReference type="NCBIfam" id="NF011397">
    <property type="entry name" value="PRK14822.1"/>
    <property type="match status" value="1"/>
</dbReference>
<feature type="binding site" evidence="10">
    <location>
        <position position="78"/>
    </location>
    <ligand>
        <name>Mg(2+)</name>
        <dbReference type="ChEBI" id="CHEBI:18420"/>
    </ligand>
</feature>
<dbReference type="InterPro" id="IPR020922">
    <property type="entry name" value="dITP/XTP_pyrophosphatase"/>
</dbReference>
<keyword evidence="5 10" id="KW-0378">Hydrolase</keyword>
<feature type="binding site" evidence="10">
    <location>
        <begin position="189"/>
        <end position="190"/>
    </location>
    <ligand>
        <name>substrate</name>
    </ligand>
</feature>
<evidence type="ECO:0000256" key="4">
    <source>
        <dbReference type="ARBA" id="ARBA00022741"/>
    </source>
</evidence>
<comment type="catalytic activity">
    <reaction evidence="9 10">
        <text>XTP + H2O = XMP + diphosphate + H(+)</text>
        <dbReference type="Rhea" id="RHEA:28610"/>
        <dbReference type="ChEBI" id="CHEBI:15377"/>
        <dbReference type="ChEBI" id="CHEBI:15378"/>
        <dbReference type="ChEBI" id="CHEBI:33019"/>
        <dbReference type="ChEBI" id="CHEBI:57464"/>
        <dbReference type="ChEBI" id="CHEBI:61314"/>
        <dbReference type="EC" id="3.6.1.66"/>
    </reaction>
</comment>
<dbReference type="EMBL" id="CP003065">
    <property type="protein sequence ID" value="AEV67893.1"/>
    <property type="molecule type" value="Genomic_DNA"/>
</dbReference>
<feature type="binding site" evidence="10">
    <location>
        <begin position="16"/>
        <end position="21"/>
    </location>
    <ligand>
        <name>substrate</name>
    </ligand>
</feature>
<protein>
    <recommendedName>
        <fullName evidence="10">dITP/XTP pyrophosphatase</fullName>
        <ecNumber evidence="10">3.6.1.66</ecNumber>
    </recommendedName>
    <alternativeName>
        <fullName evidence="10">Non-canonical purine NTP pyrophosphatase</fullName>
    </alternativeName>
    <alternativeName>
        <fullName evidence="10">Non-standard purine NTP pyrophosphatase</fullName>
    </alternativeName>
    <alternativeName>
        <fullName evidence="10">Nucleoside-triphosphate diphosphatase</fullName>
    </alternativeName>
    <alternativeName>
        <fullName evidence="10">Nucleoside-triphosphate pyrophosphatase</fullName>
        <shortName evidence="10">NTPase</shortName>
    </alternativeName>
</protein>
<dbReference type="GO" id="GO:0009117">
    <property type="term" value="P:nucleotide metabolic process"/>
    <property type="evidence" value="ECO:0007669"/>
    <property type="project" value="UniProtKB-KW"/>
</dbReference>
<feature type="binding site" evidence="10">
    <location>
        <position position="49"/>
    </location>
    <ligand>
        <name>Mg(2+)</name>
        <dbReference type="ChEBI" id="CHEBI:18420"/>
    </ligand>
</feature>
<feature type="binding site" evidence="10">
    <location>
        <begin position="161"/>
        <end position="164"/>
    </location>
    <ligand>
        <name>substrate</name>
    </ligand>
</feature>
<reference evidence="12 13" key="2">
    <citation type="journal article" date="2012" name="Stand. Genomic Sci.">
        <title>Complete Genome Sequence of Clostridium clariflavum DSM 19732.</title>
        <authorList>
            <person name="Izquierdo J.A."/>
            <person name="Goodwin L."/>
            <person name="Davenport K.W."/>
            <person name="Teshima H."/>
            <person name="Bruce D."/>
            <person name="Detter C."/>
            <person name="Tapia R."/>
            <person name="Han S."/>
            <person name="Land M."/>
            <person name="Hauser L."/>
            <person name="Jeffries C.D."/>
            <person name="Han J."/>
            <person name="Pitluck S."/>
            <person name="Nolan M."/>
            <person name="Chen A."/>
            <person name="Huntemann M."/>
            <person name="Mavromatis K."/>
            <person name="Mikhailova N."/>
            <person name="Liolios K."/>
            <person name="Woyke T."/>
            <person name="Lynd L.R."/>
        </authorList>
    </citation>
    <scope>NUCLEOTIDE SEQUENCE [LARGE SCALE GENOMIC DNA]</scope>
    <source>
        <strain evidence="13">DSM 19732 / NBRC 101661 / EBR45</strain>
    </source>
</reference>
<dbReference type="HAMAP" id="MF_01405">
    <property type="entry name" value="Non_canon_purine_NTPase"/>
    <property type="match status" value="1"/>
</dbReference>
<evidence type="ECO:0000256" key="3">
    <source>
        <dbReference type="ARBA" id="ARBA00022723"/>
    </source>
</evidence>
<evidence type="ECO:0000313" key="13">
    <source>
        <dbReference type="Proteomes" id="UP000005435"/>
    </source>
</evidence>
<dbReference type="InterPro" id="IPR002637">
    <property type="entry name" value="RdgB/HAM1"/>
</dbReference>
<name>G8LYZ1_ACECE</name>
<dbReference type="GO" id="GO:0017111">
    <property type="term" value="F:ribonucleoside triphosphate phosphatase activity"/>
    <property type="evidence" value="ECO:0007669"/>
    <property type="project" value="InterPro"/>
</dbReference>
<dbReference type="GO" id="GO:0035870">
    <property type="term" value="F:dITP diphosphatase activity"/>
    <property type="evidence" value="ECO:0007669"/>
    <property type="project" value="UniProtKB-UniRule"/>
</dbReference>
<evidence type="ECO:0000256" key="5">
    <source>
        <dbReference type="ARBA" id="ARBA00022801"/>
    </source>
</evidence>
<evidence type="ECO:0000256" key="1">
    <source>
        <dbReference type="ARBA" id="ARBA00008023"/>
    </source>
</evidence>
<reference evidence="13" key="1">
    <citation type="submission" date="2011-12" db="EMBL/GenBank/DDBJ databases">
        <title>Complete sequence of Clostridium clariflavum DSM 19732.</title>
        <authorList>
            <consortium name="US DOE Joint Genome Institute"/>
            <person name="Lucas S."/>
            <person name="Han J."/>
            <person name="Lapidus A."/>
            <person name="Cheng J.-F."/>
            <person name="Goodwin L."/>
            <person name="Pitluck S."/>
            <person name="Peters L."/>
            <person name="Teshima H."/>
            <person name="Detter J.C."/>
            <person name="Han C."/>
            <person name="Tapia R."/>
            <person name="Land M."/>
            <person name="Hauser L."/>
            <person name="Kyrpides N."/>
            <person name="Ivanova N."/>
            <person name="Pagani I."/>
            <person name="Kitzmiller T."/>
            <person name="Lynd L."/>
            <person name="Izquierdo J."/>
            <person name="Woyke T."/>
        </authorList>
    </citation>
    <scope>NUCLEOTIDE SEQUENCE [LARGE SCALE GENOMIC DNA]</scope>
    <source>
        <strain evidence="13">DSM 19732 / NBRC 101661 / EBR45</strain>
    </source>
</reference>
<dbReference type="GO" id="GO:0036222">
    <property type="term" value="F:XTP diphosphatase activity"/>
    <property type="evidence" value="ECO:0007669"/>
    <property type="project" value="UniProtKB-UniRule"/>
</dbReference>
<proteinExistence type="inferred from homology"/>
<dbReference type="CDD" id="cd00515">
    <property type="entry name" value="HAM1"/>
    <property type="match status" value="1"/>
</dbReference>
<evidence type="ECO:0000256" key="9">
    <source>
        <dbReference type="ARBA" id="ARBA00052017"/>
    </source>
</evidence>